<evidence type="ECO:0000256" key="1">
    <source>
        <dbReference type="ARBA" id="ARBA00022676"/>
    </source>
</evidence>
<proteinExistence type="predicted"/>
<gene>
    <name evidence="3" type="ORF">COY16_02545</name>
</gene>
<evidence type="ECO:0008006" key="5">
    <source>
        <dbReference type="Google" id="ProtNLM"/>
    </source>
</evidence>
<accession>A0A2M7TZH5</accession>
<sequence>MDNQKLLGTTIKNQSKEHILEKIQKYLHKPYAFFHIVSLNPENIMLAKTDQEFQNILSQGDIQLIDGVGVALGCAFLNIDRGERMTGADFMEIMLKNIKKEGLRVVLLGGQANLAKELADCYHRKYPEISFLGEEGFEDVRNPSKEEIDHIFEVIADYKPQIVFAAFGSPDQEKFFARHKREFAGIICMGVGGGFDFAAGKISRAPVLIRRMGLEWLYRLILQPWRWRRQIRLIQFMREVLKQKLKQ</sequence>
<evidence type="ECO:0000256" key="2">
    <source>
        <dbReference type="ARBA" id="ARBA00022679"/>
    </source>
</evidence>
<name>A0A2M7TZH5_9BACT</name>
<evidence type="ECO:0000313" key="3">
    <source>
        <dbReference type="EMBL" id="PIZ63231.1"/>
    </source>
</evidence>
<dbReference type="GO" id="GO:0016758">
    <property type="term" value="F:hexosyltransferase activity"/>
    <property type="evidence" value="ECO:0007669"/>
    <property type="project" value="TreeGrafter"/>
</dbReference>
<reference evidence="4" key="1">
    <citation type="submission" date="2017-09" db="EMBL/GenBank/DDBJ databases">
        <title>Depth-based differentiation of microbial function through sediment-hosted aquifers and enrichment of novel symbionts in the deep terrestrial subsurface.</title>
        <authorList>
            <person name="Probst A.J."/>
            <person name="Ladd B."/>
            <person name="Jarett J.K."/>
            <person name="Geller-Mcgrath D.E."/>
            <person name="Sieber C.M.K."/>
            <person name="Emerson J.B."/>
            <person name="Anantharaman K."/>
            <person name="Thomas B.C."/>
            <person name="Malmstrom R."/>
            <person name="Stieglmeier M."/>
            <person name="Klingl A."/>
            <person name="Woyke T."/>
            <person name="Ryan C.M."/>
            <person name="Banfield J.F."/>
        </authorList>
    </citation>
    <scope>NUCLEOTIDE SEQUENCE [LARGE SCALE GENOMIC DNA]</scope>
</reference>
<organism evidence="3 4">
    <name type="scientific">Candidatus Roizmanbacteria bacterium CG_4_10_14_0_2_um_filter_39_13</name>
    <dbReference type="NCBI Taxonomy" id="1974825"/>
    <lineage>
        <taxon>Bacteria</taxon>
        <taxon>Candidatus Roizmaniibacteriota</taxon>
    </lineage>
</organism>
<dbReference type="Proteomes" id="UP000228503">
    <property type="component" value="Unassembled WGS sequence"/>
</dbReference>
<keyword evidence="1" id="KW-0328">Glycosyltransferase</keyword>
<dbReference type="PANTHER" id="PTHR34136:SF1">
    <property type="entry name" value="UDP-N-ACETYL-D-MANNOSAMINURONIC ACID TRANSFERASE"/>
    <property type="match status" value="1"/>
</dbReference>
<dbReference type="NCBIfam" id="TIGR00696">
    <property type="entry name" value="wecG_tagA_cpsF"/>
    <property type="match status" value="1"/>
</dbReference>
<dbReference type="EMBL" id="PFOB01000028">
    <property type="protein sequence ID" value="PIZ63231.1"/>
    <property type="molecule type" value="Genomic_DNA"/>
</dbReference>
<dbReference type="AlphaFoldDB" id="A0A2M7TZH5"/>
<dbReference type="Pfam" id="PF03808">
    <property type="entry name" value="Glyco_tran_WecG"/>
    <property type="match status" value="1"/>
</dbReference>
<evidence type="ECO:0000313" key="4">
    <source>
        <dbReference type="Proteomes" id="UP000228503"/>
    </source>
</evidence>
<protein>
    <recommendedName>
        <fullName evidence="5">Glycosyltransferase</fullName>
    </recommendedName>
</protein>
<comment type="caution">
    <text evidence="3">The sequence shown here is derived from an EMBL/GenBank/DDBJ whole genome shotgun (WGS) entry which is preliminary data.</text>
</comment>
<dbReference type="CDD" id="cd06533">
    <property type="entry name" value="Glyco_transf_WecG_TagA"/>
    <property type="match status" value="1"/>
</dbReference>
<keyword evidence="2" id="KW-0808">Transferase</keyword>
<dbReference type="PANTHER" id="PTHR34136">
    <property type="match status" value="1"/>
</dbReference>
<dbReference type="InterPro" id="IPR004629">
    <property type="entry name" value="WecG_TagA_CpsF"/>
</dbReference>